<evidence type="ECO:0000313" key="2">
    <source>
        <dbReference type="EMBL" id="RSM48860.1"/>
    </source>
</evidence>
<dbReference type="SUPFAM" id="SSF51294">
    <property type="entry name" value="Hedgehog/intein (Hint) domain"/>
    <property type="match status" value="2"/>
</dbReference>
<dbReference type="Pfam" id="PF07591">
    <property type="entry name" value="PT-HINT"/>
    <property type="match status" value="1"/>
</dbReference>
<dbReference type="InterPro" id="IPR036844">
    <property type="entry name" value="Hint_dom_sf"/>
</dbReference>
<feature type="non-terminal residue" evidence="2">
    <location>
        <position position="1"/>
    </location>
</feature>
<keyword evidence="3" id="KW-1185">Reference proteome</keyword>
<gene>
    <name evidence="2" type="ORF">DMA12_05485</name>
</gene>
<dbReference type="InterPro" id="IPR030934">
    <property type="entry name" value="Intein_C"/>
</dbReference>
<feature type="domain" description="Hint" evidence="1">
    <location>
        <begin position="49"/>
        <end position="176"/>
    </location>
</feature>
<dbReference type="EMBL" id="QHHU01000005">
    <property type="protein sequence ID" value="RSM48860.1"/>
    <property type="molecule type" value="Genomic_DNA"/>
</dbReference>
<name>A0A428X0Q7_AMYBA</name>
<dbReference type="Proteomes" id="UP000286716">
    <property type="component" value="Unassembled WGS sequence"/>
</dbReference>
<accession>A0A428X0Q7</accession>
<dbReference type="CDD" id="cd00081">
    <property type="entry name" value="Hint"/>
    <property type="match status" value="1"/>
</dbReference>
<protein>
    <recommendedName>
        <fullName evidence="1">Hint domain-containing protein</fullName>
    </recommendedName>
</protein>
<dbReference type="NCBIfam" id="TIGR01443">
    <property type="entry name" value="intein_Cterm"/>
    <property type="match status" value="1"/>
</dbReference>
<dbReference type="RefSeq" id="WP_260473724.1">
    <property type="nucleotide sequence ID" value="NZ_QHHU01000005.1"/>
</dbReference>
<dbReference type="PROSITE" id="PS50818">
    <property type="entry name" value="INTEIN_C_TER"/>
    <property type="match status" value="1"/>
</dbReference>
<evidence type="ECO:0000313" key="3">
    <source>
        <dbReference type="Proteomes" id="UP000286716"/>
    </source>
</evidence>
<dbReference type="Gene3D" id="2.170.16.10">
    <property type="entry name" value="Hedgehog/Intein (Hint) domain"/>
    <property type="match status" value="1"/>
</dbReference>
<sequence length="342" mass="35265">RSCSVSGALSAAGSGALAGGVGGAAFGALGGLRARGRSSAEEPASCPLPHSFLAGTKVLLADGSSKPISAVRVGDWVANSQPGRAGSEVHPVDRVIVTQTDHDFVDVKVKPSRVRQAVGRVAAGLALAAGVVAGDAVPASASTLTTTYHHPFYDVTRGAFVEAVNLQVGDRLQTADGSEASVEEVTPYHSTEVTYDLTIDELHTYYVYAGDVPVLVHNCGGELPGHRAVCECANGAKPAMIRGPKPAGTGPHNLKIAEVAEQVTDGDVIAGGGTLPEQGFSTPGGFKGSRRPDILVEREDGTQYGINVGKQSMRTGAPIRREAEAISDLEGIGMEMHFVSYN</sequence>
<dbReference type="SMART" id="SM00306">
    <property type="entry name" value="HintN"/>
    <property type="match status" value="1"/>
</dbReference>
<dbReference type="InterPro" id="IPR003587">
    <property type="entry name" value="Hint_dom_N"/>
</dbReference>
<reference evidence="2 3" key="1">
    <citation type="submission" date="2018-05" db="EMBL/GenBank/DDBJ databases">
        <title>Evolution of GPA BGCs.</title>
        <authorList>
            <person name="Waglechner N."/>
            <person name="Wright G.D."/>
        </authorList>
    </citation>
    <scope>NUCLEOTIDE SEQUENCE [LARGE SCALE GENOMIC DNA]</scope>
    <source>
        <strain evidence="2 3">DSM 5908</strain>
    </source>
</reference>
<comment type="caution">
    <text evidence="2">The sequence shown here is derived from an EMBL/GenBank/DDBJ whole genome shotgun (WGS) entry which is preliminary data.</text>
</comment>
<evidence type="ECO:0000259" key="1">
    <source>
        <dbReference type="SMART" id="SM00306"/>
    </source>
</evidence>
<organism evidence="2 3">
    <name type="scientific">Amycolatopsis balhimycina DSM 5908</name>
    <dbReference type="NCBI Taxonomy" id="1081091"/>
    <lineage>
        <taxon>Bacteria</taxon>
        <taxon>Bacillati</taxon>
        <taxon>Actinomycetota</taxon>
        <taxon>Actinomycetes</taxon>
        <taxon>Pseudonocardiales</taxon>
        <taxon>Pseudonocardiaceae</taxon>
        <taxon>Amycolatopsis</taxon>
    </lineage>
</organism>
<dbReference type="AlphaFoldDB" id="A0A428X0Q7"/>
<proteinExistence type="predicted"/>